<dbReference type="PANTHER" id="PTHR43784:SF3">
    <property type="entry name" value="GDSL FAMILY LIPASE"/>
    <property type="match status" value="1"/>
</dbReference>
<keyword evidence="4" id="KW-1185">Reference proteome</keyword>
<dbReference type="Proteomes" id="UP001239445">
    <property type="component" value="Unassembled WGS sequence"/>
</dbReference>
<dbReference type="InterPro" id="IPR036514">
    <property type="entry name" value="SGNH_hydro_sf"/>
</dbReference>
<gene>
    <name evidence="3" type="ORF">QBC47DRAFT_202160</name>
</gene>
<dbReference type="Gene3D" id="3.40.50.1110">
    <property type="entry name" value="SGNH hydrolase"/>
    <property type="match status" value="1"/>
</dbReference>
<reference evidence="3" key="1">
    <citation type="submission" date="2023-06" db="EMBL/GenBank/DDBJ databases">
        <title>Genome-scale phylogeny and comparative genomics of the fungal order Sordariales.</title>
        <authorList>
            <consortium name="Lawrence Berkeley National Laboratory"/>
            <person name="Hensen N."/>
            <person name="Bonometti L."/>
            <person name="Westerberg I."/>
            <person name="Brannstrom I.O."/>
            <person name="Guillou S."/>
            <person name="Cros-Aarteil S."/>
            <person name="Calhoun S."/>
            <person name="Haridas S."/>
            <person name="Kuo A."/>
            <person name="Mondo S."/>
            <person name="Pangilinan J."/>
            <person name="Riley R."/>
            <person name="Labutti K."/>
            <person name="Andreopoulos B."/>
            <person name="Lipzen A."/>
            <person name="Chen C."/>
            <person name="Yanf M."/>
            <person name="Daum C."/>
            <person name="Ng V."/>
            <person name="Clum A."/>
            <person name="Steindorff A."/>
            <person name="Ohm R."/>
            <person name="Martin F."/>
            <person name="Silar P."/>
            <person name="Natvig D."/>
            <person name="Lalanne C."/>
            <person name="Gautier V."/>
            <person name="Ament-Velasquez S.L."/>
            <person name="Kruys A."/>
            <person name="Hutchinson M.I."/>
            <person name="Powell A.J."/>
            <person name="Barry K."/>
            <person name="Miller A.N."/>
            <person name="Grigoriev I.V."/>
            <person name="Debuchy R."/>
            <person name="Gladieux P."/>
            <person name="Thoren M.H."/>
            <person name="Johannesson H."/>
        </authorList>
    </citation>
    <scope>NUCLEOTIDE SEQUENCE</scope>
    <source>
        <strain evidence="3">PSN4</strain>
    </source>
</reference>
<evidence type="ECO:0000313" key="4">
    <source>
        <dbReference type="Proteomes" id="UP001239445"/>
    </source>
</evidence>
<evidence type="ECO:0000313" key="3">
    <source>
        <dbReference type="EMBL" id="KAK1754829.1"/>
    </source>
</evidence>
<feature type="domain" description="SGNH hydrolase-type esterase" evidence="2">
    <location>
        <begin position="226"/>
        <end position="418"/>
    </location>
</feature>
<name>A0AAJ0FB17_9PEZI</name>
<dbReference type="InterPro" id="IPR013830">
    <property type="entry name" value="SGNH_hydro"/>
</dbReference>
<dbReference type="CDD" id="cd01830">
    <property type="entry name" value="XynE_like"/>
    <property type="match status" value="1"/>
</dbReference>
<protein>
    <submittedName>
        <fullName evidence="3">SGNH hydrolase-type esterase domain-containing protein</fullName>
    </submittedName>
</protein>
<evidence type="ECO:0000259" key="2">
    <source>
        <dbReference type="Pfam" id="PF13472"/>
    </source>
</evidence>
<keyword evidence="3" id="KW-0378">Hydrolase</keyword>
<organism evidence="3 4">
    <name type="scientific">Echria macrotheca</name>
    <dbReference type="NCBI Taxonomy" id="438768"/>
    <lineage>
        <taxon>Eukaryota</taxon>
        <taxon>Fungi</taxon>
        <taxon>Dikarya</taxon>
        <taxon>Ascomycota</taxon>
        <taxon>Pezizomycotina</taxon>
        <taxon>Sordariomycetes</taxon>
        <taxon>Sordariomycetidae</taxon>
        <taxon>Sordariales</taxon>
        <taxon>Schizotheciaceae</taxon>
        <taxon>Echria</taxon>
    </lineage>
</organism>
<dbReference type="GO" id="GO:0016787">
    <property type="term" value="F:hydrolase activity"/>
    <property type="evidence" value="ECO:0007669"/>
    <property type="project" value="UniProtKB-KW"/>
</dbReference>
<feature type="signal peptide" evidence="1">
    <location>
        <begin position="1"/>
        <end position="22"/>
    </location>
</feature>
<sequence>MAILRALIVGGLLLGSSVVAECGKHWVSIWTSMPQLVEPANLPPAPFNGTTSVFNNATLRQTIYLTQDADTIRLYFSNVFGATDLAITSASVALPAAATNQTGNGTVLLSAGAGASAVRPDTIQRVTFSGQRAFTIPPGALAVSDPLNITVRARSVLSVSVYLEAGQAGFAITGHPGSRTTSFAVPGEHVATADLASVPGVGKTDHWYFLSAVDAWVPSSRSAVVVVGDSISDGRGSTTNGNNRWPDQLLARLQSSPSTSNIAILNQAAGGNRILNDGLGPNALSRIERDVIAQPGVRYAIIYEGVNDLGTSPTDAASLARVGDRLLTAYDQMITRLHTAGIAVFGATITPMSGPGQTYSDAGREAQRQRVNNWIRTSNRFDAVIDFDLAVRDPRNTTQLAPAFDVGDYLHLNPDGYRTMAETVDLGLFSKFAGGYVHRRMV</sequence>
<keyword evidence="1" id="KW-0732">Signal</keyword>
<comment type="caution">
    <text evidence="3">The sequence shown here is derived from an EMBL/GenBank/DDBJ whole genome shotgun (WGS) entry which is preliminary data.</text>
</comment>
<dbReference type="AlphaFoldDB" id="A0AAJ0FB17"/>
<proteinExistence type="predicted"/>
<dbReference type="EMBL" id="MU839834">
    <property type="protein sequence ID" value="KAK1754829.1"/>
    <property type="molecule type" value="Genomic_DNA"/>
</dbReference>
<evidence type="ECO:0000256" key="1">
    <source>
        <dbReference type="SAM" id="SignalP"/>
    </source>
</evidence>
<dbReference type="Pfam" id="PF13472">
    <property type="entry name" value="Lipase_GDSL_2"/>
    <property type="match status" value="1"/>
</dbReference>
<accession>A0AAJ0FB17</accession>
<dbReference type="PANTHER" id="PTHR43784">
    <property type="entry name" value="GDSL-LIKE LIPASE/ACYLHYDROLASE, PUTATIVE (AFU_ORTHOLOGUE AFUA_2G00820)-RELATED"/>
    <property type="match status" value="1"/>
</dbReference>
<dbReference type="SUPFAM" id="SSF52266">
    <property type="entry name" value="SGNH hydrolase"/>
    <property type="match status" value="1"/>
</dbReference>
<dbReference type="InterPro" id="IPR053140">
    <property type="entry name" value="GDSL_Rv0518-like"/>
</dbReference>
<feature type="chain" id="PRO_5042501271" evidence="1">
    <location>
        <begin position="23"/>
        <end position="442"/>
    </location>
</feature>